<feature type="region of interest" description="Disordered" evidence="1">
    <location>
        <begin position="162"/>
        <end position="191"/>
    </location>
</feature>
<sequence length="2422" mass="280858">MRLNGYKSHVETSRTNRYSSLYHDWFMIGVGCFTYFLVGLSLTLVYVLCEMDYLMLSGLFRIQRFFSDDAYYFSKQVVIMYGVIGFIFTLLIGPIGKMSCIVWSWILTLTYLVFGTCSYLFGFTQYGKLLIISISIISLITHILMCNFIFFLFDPMTNDKPAETKSSDEKTDKAEEDNKTKSDDKDNLDETDNRSKHLNAIGPYGSLVYYRVIMFLVGFFLGSPIILFMLRISLSVDTFSEKDPIMSSVDMCRIMMLMFSISVMASIFLTLTFSNASVTDYTLMPFRMISFRRLKKTMFNFFDIELLVVVWIINPLIMTLIPYTTRIHSEFHKFTLFHRLLFALFLISIMILMHRDILYSCIRTIKLLNASIFNILYTDGYTQIKDEDLRETPISTTPYSNYTLRYSGDSVSMVPNEISIPSEVSYPYLENGWDHVENEDKKLIVRSNQILVSLQKLEHYINTGADIDIRNIYSDPELSLCKSQIDISDESEINPNDPMKSTVYLLNEYKSELISMIGSSVLGYNNQYSSVISNIQFCLSYLTFSVNLNKLFLLTSYRSVACSIVSCSNSFVDNLKLILLMIPNLYLIHGLSSFIHFVDNLISNIQYIEYLIQNMKLLISVLENFKLIESYIQYLKCVRCLICKLQSLQCKLKRFENLDCIIKNLEAFIKISCCLKCESSCIQRVQCFTNELKKINCFIDKFKCIDFEKHLRSIDCLIKNLCCLSKINIITYCFILKCSKTIRCNICILGYIKCNILSLQKLYTSLNLFQSILAFTANLQTFASVLCSFNCVDSILDDLRDIHSTMLYLGWLLTKIPKTQNMNEFICNLKLIECTLMRFKTVCCKIELIQSKISKINNQMEKTIEFNSKALECLKSLIHQLNHIKLLIQYLQAIESLINSLNYTFYIIKNLDNLLSSIIKLGILKSALKSSENIKCLVKELECLDQIINREHLTKTISCCLKYYRPIVCFFKWIKCKILRSRSSTVTFIIIPINCNVNKLQVLCAINTIMKNLHCIDTVLPCLEQIKCILHCLQPIKKVKTKLQCIYCFIINLTIIDTLIQSVMSTKNINLCLLLCDPETIILICTNSNLEQNLNLIKSLQFIKMFMIKFQHIGSIINTLESGISIFNNINCIGTIMNSLTFIESYTNILKYSNKDNIKYLELSIESVGRPFLYYSTLSTFKVLFKLTDDLIKDDLQITLSDQSVRPAILLQSVSRLSNHLNQFIWTIFSHISLEECRFVISMSYKLFKITKNIFHKLKFADSCCCVCCYRSSIIRNSCKDGDKNENTFKCGYSMQKLLQVSKTTGVNLHSLLLYDIILRDQAAHPCLCLIIKYRLTKNLKVSKCYFDDILSHFFKTSKRKFDKRTHSTRMGIDMAKFIYLIIWSTYKILILISERYRCKCDKTCCTSSNKNSCTCCNGIKIKCCSCLKPKSDCKCCCKEKGACNQSCCTTINGSSCVCCRCCCVCFCRCRDDEYYPYFISLILYVSQLILDVFTFDNEKIQTSIQNLSNMIADLELMDLNSHKLRLNNTIANSHLITSSVNTGFSIRICNNSITLTLGFLSVKHEIFLNTNIIEIYKSLASITEIKIIGPKFDLFYQFFSGLSFYIQNNSSITLETKDCLRKINLSFSDEYIFWIRERKNINKECCTENNKSTCKCCRIVCICIRLFSNKLKIIASELTETGILELMNSCFKNSELNKLATDKIRLINSSTECLIKSSKNSRISDSTSSMIYGGDFDHINPKYFGYDDVYRPHPHFGSGYFKFVLSRVFIVIILLFMFIFIRTRFDRFVKPDIFGAYLIKVDSNINRFREVLHNRLGHSIRNIVRIGSLDSLFDDIQDPRHHLVFEYPELADIHDLRSWSESDSISDTFTDAIYDEQSRTVQESRRRKVAFYLVIVVFSLLSSLYLNFVVRDLSVMLNLDHSTWSYFISITILVGMIISLVVKYCVHLYDFVYVLEKYSNRLTKIESFVDDSFGGITGNLSYTSKFLILFQLLRSLKTDIVSLFSMNYPYHIPAQSLMKNKVYPYKDMTSDMERMMTCENIECIRSMVLETIGTPESMDLQNILDFISYVAIRNTSEFDKYHGYFSGNERYLAWRLGKLLSHNFFLLTYGRYSCILEMDHIIRNLQVPITQFHNCQMLWQLFGNYESNLISIKCLAEESIGVPLTAIQRDVLKNKFNEEYIGEFNKYQEFIMRNLHINTRDDDDEAVCSCYFPYPELIKCPLDRDKVSRLTREYFGDNRRLSLSLPTTNCNVTKQSNQTKSTSSSSAVSVTKFCDHWLNMRLDYCDTEECEKAVRFAYELILSKLSSDSDIFESIKETVASLKLNILNTEEVYETPQDIHVPIKSSEHKSLKDYTNKLNELRYQTSDNYHDTVLDYLNRYMMETMTNTEKIMVPLGIFLSWYGIPICEEHIRNMGKFQYLI</sequence>
<dbReference type="VEuPathDB" id="PiroplasmaDB:TA21515"/>
<keyword evidence="2" id="KW-0472">Membrane</keyword>
<feature type="transmembrane region" description="Helical" evidence="2">
    <location>
        <begin position="336"/>
        <end position="354"/>
    </location>
</feature>
<feature type="transmembrane region" description="Helical" evidence="2">
    <location>
        <begin position="25"/>
        <end position="49"/>
    </location>
</feature>
<evidence type="ECO:0000313" key="4">
    <source>
        <dbReference type="EMBL" id="SVP93907.1"/>
    </source>
</evidence>
<accession>A0A3B0MUQ5</accession>
<organism evidence="4">
    <name type="scientific">Theileria annulata</name>
    <dbReference type="NCBI Taxonomy" id="5874"/>
    <lineage>
        <taxon>Eukaryota</taxon>
        <taxon>Sar</taxon>
        <taxon>Alveolata</taxon>
        <taxon>Apicomplexa</taxon>
        <taxon>Aconoidasida</taxon>
        <taxon>Piroplasmida</taxon>
        <taxon>Theileriidae</taxon>
        <taxon>Theileria</taxon>
    </lineage>
</organism>
<evidence type="ECO:0000256" key="1">
    <source>
        <dbReference type="SAM" id="MobiDB-lite"/>
    </source>
</evidence>
<name>A0A3B0MUQ5_THEAN</name>
<feature type="transmembrane region" description="Helical" evidence="2">
    <location>
        <begin position="254"/>
        <end position="278"/>
    </location>
</feature>
<protein>
    <submittedName>
        <fullName evidence="4">Integral membrane protein, putative</fullName>
    </submittedName>
</protein>
<feature type="transmembrane region" description="Helical" evidence="2">
    <location>
        <begin position="298"/>
        <end position="324"/>
    </location>
</feature>
<gene>
    <name evidence="4" type="ORF">TAT_000290200</name>
    <name evidence="3" type="ORF">TAV_000290300</name>
</gene>
<feature type="transmembrane region" description="Helical" evidence="2">
    <location>
        <begin position="1761"/>
        <end position="1782"/>
    </location>
</feature>
<feature type="transmembrane region" description="Helical" evidence="2">
    <location>
        <begin position="208"/>
        <end position="234"/>
    </location>
</feature>
<dbReference type="EMBL" id="UIVS01000003">
    <property type="protein sequence ID" value="SVP93103.1"/>
    <property type="molecule type" value="Genomic_DNA"/>
</dbReference>
<feature type="transmembrane region" description="Helical" evidence="2">
    <location>
        <begin position="1927"/>
        <end position="1947"/>
    </location>
</feature>
<feature type="transmembrane region" description="Helical" evidence="2">
    <location>
        <begin position="129"/>
        <end position="153"/>
    </location>
</feature>
<feature type="transmembrane region" description="Helical" evidence="2">
    <location>
        <begin position="1890"/>
        <end position="1907"/>
    </location>
</feature>
<feature type="transmembrane region" description="Helical" evidence="2">
    <location>
        <begin position="70"/>
        <end position="95"/>
    </location>
</feature>
<dbReference type="EMBL" id="UIVT01000003">
    <property type="protein sequence ID" value="SVP93907.1"/>
    <property type="molecule type" value="Genomic_DNA"/>
</dbReference>
<feature type="transmembrane region" description="Helical" evidence="2">
    <location>
        <begin position="101"/>
        <end position="122"/>
    </location>
</feature>
<evidence type="ECO:0000256" key="2">
    <source>
        <dbReference type="SAM" id="Phobius"/>
    </source>
</evidence>
<keyword evidence="2" id="KW-0812">Transmembrane</keyword>
<keyword evidence="2" id="KW-1133">Transmembrane helix</keyword>
<evidence type="ECO:0000313" key="3">
    <source>
        <dbReference type="EMBL" id="SVP93103.1"/>
    </source>
</evidence>
<proteinExistence type="predicted"/>
<feature type="compositionally biased region" description="Basic and acidic residues" evidence="1">
    <location>
        <begin position="162"/>
        <end position="185"/>
    </location>
</feature>
<reference evidence="4" key="1">
    <citation type="submission" date="2018-07" db="EMBL/GenBank/DDBJ databases">
        <authorList>
            <person name="Quirk P.G."/>
            <person name="Krulwich T.A."/>
        </authorList>
    </citation>
    <scope>NUCLEOTIDE SEQUENCE</scope>
    <source>
        <strain evidence="4">Anand</strain>
    </source>
</reference>